<keyword evidence="2 7" id="KW-0597">Phosphoprotein</keyword>
<dbReference type="SMART" id="SM00862">
    <property type="entry name" value="Trans_reg_C"/>
    <property type="match status" value="1"/>
</dbReference>
<dbReference type="InterPro" id="IPR036388">
    <property type="entry name" value="WH-like_DNA-bd_sf"/>
</dbReference>
<gene>
    <name evidence="11" type="ORF">OIH86_07275</name>
</gene>
<evidence type="ECO:0000256" key="1">
    <source>
        <dbReference type="ARBA" id="ARBA00004496"/>
    </source>
</evidence>
<evidence type="ECO:0000259" key="10">
    <source>
        <dbReference type="PROSITE" id="PS51755"/>
    </source>
</evidence>
<evidence type="ECO:0000256" key="5">
    <source>
        <dbReference type="ARBA" id="ARBA00023125"/>
    </source>
</evidence>
<sequence>MNKESILIVEDEEKIVRLLELELGYEGYIIEKAMDGVTALEVYRKGSFDLILLDVMLPGLSGIELLRRIRVKDPYTPVILLTAKGSVEDKVSGLDLGANDYITKPFQMEELLARIRAVLRMSSRPPQQNEQIDLDDWFIAGELKVNDKTREVLRGEHEIELTPKEFDLLLFLLRNKRQVLNREQILEAVWGYDYFGDTNVVDVYIRYIRKKIDFPFDYPLIHTVRGVGYVLKEAK</sequence>
<comment type="caution">
    <text evidence="11">The sequence shown here is derived from an EMBL/GenBank/DDBJ whole genome shotgun (WGS) entry which is preliminary data.</text>
</comment>
<dbReference type="Gene3D" id="3.40.50.2300">
    <property type="match status" value="1"/>
</dbReference>
<dbReference type="RefSeq" id="WP_264142236.1">
    <property type="nucleotide sequence ID" value="NZ_JAOYEY010000032.1"/>
</dbReference>
<dbReference type="InterPro" id="IPR001789">
    <property type="entry name" value="Sig_transdc_resp-reg_receiver"/>
</dbReference>
<evidence type="ECO:0000256" key="8">
    <source>
        <dbReference type="PROSITE-ProRule" id="PRU01091"/>
    </source>
</evidence>
<comment type="subcellular location">
    <subcellularLocation>
        <location evidence="1">Cytoplasm</location>
    </subcellularLocation>
</comment>
<dbReference type="Pfam" id="PF00072">
    <property type="entry name" value="Response_reg"/>
    <property type="match status" value="1"/>
</dbReference>
<dbReference type="InterPro" id="IPR016032">
    <property type="entry name" value="Sig_transdc_resp-reg_C-effctor"/>
</dbReference>
<feature type="modified residue" description="4-aspartylphosphate" evidence="7">
    <location>
        <position position="54"/>
    </location>
</feature>
<dbReference type="Gene3D" id="6.10.250.690">
    <property type="match status" value="1"/>
</dbReference>
<evidence type="ECO:0000256" key="7">
    <source>
        <dbReference type="PROSITE-ProRule" id="PRU00169"/>
    </source>
</evidence>
<feature type="domain" description="OmpR/PhoB-type" evidence="10">
    <location>
        <begin position="129"/>
        <end position="233"/>
    </location>
</feature>
<dbReference type="CDD" id="cd17574">
    <property type="entry name" value="REC_OmpR"/>
    <property type="match status" value="1"/>
</dbReference>
<dbReference type="PROSITE" id="PS50110">
    <property type="entry name" value="RESPONSE_REGULATORY"/>
    <property type="match status" value="1"/>
</dbReference>
<dbReference type="Proteomes" id="UP001526147">
    <property type="component" value="Unassembled WGS sequence"/>
</dbReference>
<dbReference type="SMART" id="SM00448">
    <property type="entry name" value="REC"/>
    <property type="match status" value="1"/>
</dbReference>
<dbReference type="InterPro" id="IPR011006">
    <property type="entry name" value="CheY-like_superfamily"/>
</dbReference>
<dbReference type="InterPro" id="IPR001867">
    <property type="entry name" value="OmpR/PhoB-type_DNA-bd"/>
</dbReference>
<keyword evidence="3" id="KW-0902">Two-component regulatory system</keyword>
<dbReference type="PANTHER" id="PTHR48111">
    <property type="entry name" value="REGULATOR OF RPOS"/>
    <property type="match status" value="1"/>
</dbReference>
<evidence type="ECO:0000256" key="4">
    <source>
        <dbReference type="ARBA" id="ARBA00023015"/>
    </source>
</evidence>
<dbReference type="Gene3D" id="1.10.10.10">
    <property type="entry name" value="Winged helix-like DNA-binding domain superfamily/Winged helix DNA-binding domain"/>
    <property type="match status" value="1"/>
</dbReference>
<dbReference type="CDD" id="cd00383">
    <property type="entry name" value="trans_reg_C"/>
    <property type="match status" value="1"/>
</dbReference>
<dbReference type="EMBL" id="JAOYEY010000032">
    <property type="protein sequence ID" value="MCV9885449.1"/>
    <property type="molecule type" value="Genomic_DNA"/>
</dbReference>
<dbReference type="SUPFAM" id="SSF52172">
    <property type="entry name" value="CheY-like"/>
    <property type="match status" value="1"/>
</dbReference>
<proteinExistence type="predicted"/>
<keyword evidence="6" id="KW-0804">Transcription</keyword>
<dbReference type="PANTHER" id="PTHR48111:SF22">
    <property type="entry name" value="REGULATOR OF RPOS"/>
    <property type="match status" value="1"/>
</dbReference>
<evidence type="ECO:0000259" key="9">
    <source>
        <dbReference type="PROSITE" id="PS50110"/>
    </source>
</evidence>
<accession>A0ABT3DEG0</accession>
<evidence type="ECO:0000256" key="6">
    <source>
        <dbReference type="ARBA" id="ARBA00023163"/>
    </source>
</evidence>
<reference evidence="11 12" key="1">
    <citation type="submission" date="2022-10" db="EMBL/GenBank/DDBJ databases">
        <title>Draft genome assembly of moderately radiation resistant bacterium Metabacillus halosaccharovorans.</title>
        <authorList>
            <person name="Pal S."/>
            <person name="Gopinathan A."/>
        </authorList>
    </citation>
    <scope>NUCLEOTIDE SEQUENCE [LARGE SCALE GENOMIC DNA]</scope>
    <source>
        <strain evidence="11 12">VITHBRA001</strain>
    </source>
</reference>
<dbReference type="PROSITE" id="PS51755">
    <property type="entry name" value="OMPR_PHOB"/>
    <property type="match status" value="1"/>
</dbReference>
<evidence type="ECO:0000256" key="2">
    <source>
        <dbReference type="ARBA" id="ARBA00022553"/>
    </source>
</evidence>
<evidence type="ECO:0000313" key="11">
    <source>
        <dbReference type="EMBL" id="MCV9885449.1"/>
    </source>
</evidence>
<dbReference type="InterPro" id="IPR039420">
    <property type="entry name" value="WalR-like"/>
</dbReference>
<feature type="domain" description="Response regulatory" evidence="9">
    <location>
        <begin position="5"/>
        <end position="119"/>
    </location>
</feature>
<evidence type="ECO:0000256" key="3">
    <source>
        <dbReference type="ARBA" id="ARBA00023012"/>
    </source>
</evidence>
<keyword evidence="12" id="KW-1185">Reference proteome</keyword>
<protein>
    <submittedName>
        <fullName evidence="11">Response regulator transcription factor</fullName>
    </submittedName>
</protein>
<evidence type="ECO:0000313" key="12">
    <source>
        <dbReference type="Proteomes" id="UP001526147"/>
    </source>
</evidence>
<name>A0ABT3DEG0_9BACI</name>
<dbReference type="Pfam" id="PF00486">
    <property type="entry name" value="Trans_reg_C"/>
    <property type="match status" value="1"/>
</dbReference>
<organism evidence="11 12">
    <name type="scientific">Metabacillus halosaccharovorans</name>
    <dbReference type="NCBI Taxonomy" id="930124"/>
    <lineage>
        <taxon>Bacteria</taxon>
        <taxon>Bacillati</taxon>
        <taxon>Bacillota</taxon>
        <taxon>Bacilli</taxon>
        <taxon>Bacillales</taxon>
        <taxon>Bacillaceae</taxon>
        <taxon>Metabacillus</taxon>
    </lineage>
</organism>
<dbReference type="SUPFAM" id="SSF46894">
    <property type="entry name" value="C-terminal effector domain of the bipartite response regulators"/>
    <property type="match status" value="1"/>
</dbReference>
<keyword evidence="5 8" id="KW-0238">DNA-binding</keyword>
<keyword evidence="4" id="KW-0805">Transcription regulation</keyword>
<feature type="DNA-binding region" description="OmpR/PhoB-type" evidence="8">
    <location>
        <begin position="129"/>
        <end position="233"/>
    </location>
</feature>